<reference evidence="8 9" key="1">
    <citation type="submission" date="2018-08" db="EMBL/GenBank/DDBJ databases">
        <title>A genome reference for cultivated species of the human gut microbiota.</title>
        <authorList>
            <person name="Zou Y."/>
            <person name="Xue W."/>
            <person name="Luo G."/>
        </authorList>
    </citation>
    <scope>NUCLEOTIDE SEQUENCE [LARGE SCALE GENOMIC DNA]</scope>
    <source>
        <strain evidence="8 9">AM07-24</strain>
    </source>
</reference>
<dbReference type="CDD" id="cd00609">
    <property type="entry name" value="AAT_like"/>
    <property type="match status" value="1"/>
</dbReference>
<dbReference type="STRING" id="1776384.GCA_900086585_00473"/>
<evidence type="ECO:0000259" key="7">
    <source>
        <dbReference type="Pfam" id="PF00155"/>
    </source>
</evidence>
<evidence type="ECO:0000256" key="6">
    <source>
        <dbReference type="ARBA" id="ARBA00022898"/>
    </source>
</evidence>
<dbReference type="PANTHER" id="PTHR11879:SF22">
    <property type="entry name" value="ASPARTATE AMINOTRANSFERASE, MITOCHONDRIAL"/>
    <property type="match status" value="1"/>
</dbReference>
<evidence type="ECO:0000313" key="8">
    <source>
        <dbReference type="EMBL" id="RHJ84095.1"/>
    </source>
</evidence>
<dbReference type="InterPro" id="IPR015424">
    <property type="entry name" value="PyrdxlP-dep_Trfase"/>
</dbReference>
<dbReference type="AlphaFoldDB" id="A0A415DVA9"/>
<dbReference type="InterPro" id="IPR004839">
    <property type="entry name" value="Aminotransferase_I/II_large"/>
</dbReference>
<keyword evidence="5 8" id="KW-0808">Transferase</keyword>
<evidence type="ECO:0000256" key="5">
    <source>
        <dbReference type="ARBA" id="ARBA00022679"/>
    </source>
</evidence>
<dbReference type="PANTHER" id="PTHR11879">
    <property type="entry name" value="ASPARTATE AMINOTRANSFERASE"/>
    <property type="match status" value="1"/>
</dbReference>
<dbReference type="GO" id="GO:0030170">
    <property type="term" value="F:pyridoxal phosphate binding"/>
    <property type="evidence" value="ECO:0007669"/>
    <property type="project" value="InterPro"/>
</dbReference>
<dbReference type="GO" id="GO:0006520">
    <property type="term" value="P:amino acid metabolic process"/>
    <property type="evidence" value="ECO:0007669"/>
    <property type="project" value="InterPro"/>
</dbReference>
<evidence type="ECO:0000256" key="3">
    <source>
        <dbReference type="ARBA" id="ARBA00011738"/>
    </source>
</evidence>
<dbReference type="Pfam" id="PF00155">
    <property type="entry name" value="Aminotran_1_2"/>
    <property type="match status" value="1"/>
</dbReference>
<dbReference type="GO" id="GO:0042802">
    <property type="term" value="F:identical protein binding"/>
    <property type="evidence" value="ECO:0007669"/>
    <property type="project" value="TreeGrafter"/>
</dbReference>
<evidence type="ECO:0000256" key="2">
    <source>
        <dbReference type="ARBA" id="ARBA00007441"/>
    </source>
</evidence>
<proteinExistence type="inferred from homology"/>
<dbReference type="InterPro" id="IPR000796">
    <property type="entry name" value="Asp_trans"/>
</dbReference>
<dbReference type="RefSeq" id="WP_118336597.1">
    <property type="nucleotide sequence ID" value="NZ_AP025567.1"/>
</dbReference>
<comment type="cofactor">
    <cofactor evidence="1">
        <name>pyridoxal 5'-phosphate</name>
        <dbReference type="ChEBI" id="CHEBI:597326"/>
    </cofactor>
</comment>
<dbReference type="InterPro" id="IPR015422">
    <property type="entry name" value="PyrdxlP-dep_Trfase_small"/>
</dbReference>
<comment type="caution">
    <text evidence="8">The sequence shown here is derived from an EMBL/GenBank/DDBJ whole genome shotgun (WGS) entry which is preliminary data.</text>
</comment>
<dbReference type="SUPFAM" id="SSF53383">
    <property type="entry name" value="PLP-dependent transferases"/>
    <property type="match status" value="1"/>
</dbReference>
<keyword evidence="4 8" id="KW-0032">Aminotransferase</keyword>
<gene>
    <name evidence="8" type="ORF">DW099_18015</name>
</gene>
<evidence type="ECO:0000256" key="1">
    <source>
        <dbReference type="ARBA" id="ARBA00001933"/>
    </source>
</evidence>
<comment type="subunit">
    <text evidence="3">Homodimer.</text>
</comment>
<feature type="domain" description="Aminotransferase class I/classII large" evidence="7">
    <location>
        <begin position="36"/>
        <end position="398"/>
    </location>
</feature>
<organism evidence="8 9">
    <name type="scientific">Emergencia timonensis</name>
    <dbReference type="NCBI Taxonomy" id="1776384"/>
    <lineage>
        <taxon>Bacteria</taxon>
        <taxon>Bacillati</taxon>
        <taxon>Bacillota</taxon>
        <taxon>Clostridia</taxon>
        <taxon>Peptostreptococcales</taxon>
        <taxon>Anaerovoracaceae</taxon>
        <taxon>Emergencia</taxon>
    </lineage>
</organism>
<evidence type="ECO:0000313" key="9">
    <source>
        <dbReference type="Proteomes" id="UP000284841"/>
    </source>
</evidence>
<dbReference type="GO" id="GO:0008483">
    <property type="term" value="F:transaminase activity"/>
    <property type="evidence" value="ECO:0007669"/>
    <property type="project" value="UniProtKB-KW"/>
</dbReference>
<dbReference type="OrthoDB" id="9766445at2"/>
<dbReference type="Proteomes" id="UP000284841">
    <property type="component" value="Unassembled WGS sequence"/>
</dbReference>
<comment type="similarity">
    <text evidence="2">Belongs to the class-I pyridoxal-phosphate-dependent aminotransferase family.</text>
</comment>
<dbReference type="InterPro" id="IPR015421">
    <property type="entry name" value="PyrdxlP-dep_Trfase_major"/>
</dbReference>
<keyword evidence="9" id="KW-1185">Reference proteome</keyword>
<name>A0A415DVA9_9FIRM</name>
<dbReference type="Gene3D" id="3.40.640.10">
    <property type="entry name" value="Type I PLP-dependent aspartate aminotransferase-like (Major domain)"/>
    <property type="match status" value="1"/>
</dbReference>
<evidence type="ECO:0000256" key="4">
    <source>
        <dbReference type="ARBA" id="ARBA00022576"/>
    </source>
</evidence>
<protein>
    <submittedName>
        <fullName evidence="8">Aminotransferase class I/II-fold pyridoxal phosphate-dependent enzyme</fullName>
    </submittedName>
</protein>
<dbReference type="Gene3D" id="3.90.1150.10">
    <property type="entry name" value="Aspartate Aminotransferase, domain 1"/>
    <property type="match status" value="1"/>
</dbReference>
<accession>A0A415DVA9</accession>
<sequence>MMIFAQQNERTIGAPDKLFGVSSLAKERIAQIGKENVINSTIGVLLDEQGKLVVLESVMEAVRGLTREDYAAYAPILGLPEYLEAVKTAVFLEEPPEGCYVESCYTPGGTGAIRNAISAYTIPGDKILTSDWHWSPYRLIAQELGRTVCCYTLFDETGKFHAASFEAALSAILAVQEETLIIVNTPAHNPTGYTFTDEDWNALLTAVLKYPDKKIALLVDIAYLDFAGDGKTNRAFLKKLNGLPEHILPLIAFSASKGYTMYGMRCGAILCMTPSSAIAEEFKDVMRVESRASWSNGNRAAMAVIAKILADKGLLAKVQAERQHWLEVLCPRGDAFMEEARHVGLKTCPYDAGFFITIPCDDPEGVGKRLQDFNIFAIPLGPGIRISVASNTVAECRVMPSKIKTAIAQSR</sequence>
<dbReference type="EMBL" id="QRMS01000007">
    <property type="protein sequence ID" value="RHJ84095.1"/>
    <property type="molecule type" value="Genomic_DNA"/>
</dbReference>
<keyword evidence="6" id="KW-0663">Pyridoxal phosphate</keyword>